<evidence type="ECO:0000313" key="4">
    <source>
        <dbReference type="Proteomes" id="UP000198863"/>
    </source>
</evidence>
<dbReference type="Proteomes" id="UP000198863">
    <property type="component" value="Unassembled WGS sequence"/>
</dbReference>
<organism evidence="3 4">
    <name type="scientific">Klenkia brasiliensis</name>
    <dbReference type="NCBI Taxonomy" id="333142"/>
    <lineage>
        <taxon>Bacteria</taxon>
        <taxon>Bacillati</taxon>
        <taxon>Actinomycetota</taxon>
        <taxon>Actinomycetes</taxon>
        <taxon>Geodermatophilales</taxon>
        <taxon>Geodermatophilaceae</taxon>
        <taxon>Klenkia</taxon>
    </lineage>
</organism>
<keyword evidence="1 3" id="KW-0238">DNA-binding</keyword>
<proteinExistence type="predicted"/>
<protein>
    <submittedName>
        <fullName evidence="3">DNA-binding transcriptional regulator, MerR family</fullName>
    </submittedName>
</protein>
<reference evidence="4" key="1">
    <citation type="submission" date="2016-10" db="EMBL/GenBank/DDBJ databases">
        <authorList>
            <person name="Varghese N."/>
            <person name="Submissions S."/>
        </authorList>
    </citation>
    <scope>NUCLEOTIDE SEQUENCE [LARGE SCALE GENOMIC DNA]</scope>
    <source>
        <strain evidence="4">DSM 44526</strain>
    </source>
</reference>
<dbReference type="Pfam" id="PF13411">
    <property type="entry name" value="MerR_1"/>
    <property type="match status" value="1"/>
</dbReference>
<dbReference type="GO" id="GO:0003677">
    <property type="term" value="F:DNA binding"/>
    <property type="evidence" value="ECO:0007669"/>
    <property type="project" value="UniProtKB-KW"/>
</dbReference>
<dbReference type="InterPro" id="IPR000551">
    <property type="entry name" value="MerR-type_HTH_dom"/>
</dbReference>
<dbReference type="PANTHER" id="PTHR30204">
    <property type="entry name" value="REDOX-CYCLING DRUG-SENSING TRANSCRIPTIONAL ACTIVATOR SOXR"/>
    <property type="match status" value="1"/>
</dbReference>
<dbReference type="RefSeq" id="WP_091068477.1">
    <property type="nucleotide sequence ID" value="NZ_FNCF01000008.1"/>
</dbReference>
<dbReference type="EMBL" id="FNCF01000008">
    <property type="protein sequence ID" value="SDH07367.1"/>
    <property type="molecule type" value="Genomic_DNA"/>
</dbReference>
<feature type="domain" description="HTH merR-type" evidence="2">
    <location>
        <begin position="1"/>
        <end position="68"/>
    </location>
</feature>
<gene>
    <name evidence="3" type="ORF">SAMN05660324_4257</name>
</gene>
<dbReference type="InterPro" id="IPR009061">
    <property type="entry name" value="DNA-bd_dom_put_sf"/>
</dbReference>
<sequence>MRIGELARRTGVSTRSLRWYGELDLLREHRTGGGHREYDADAVARVELIQLLFAAGVPARHVAELLPCIYSGTTTPAMVARLEEERSSLAERARSLAETLGRLDQVLVEARARVVVA</sequence>
<keyword evidence="4" id="KW-1185">Reference proteome</keyword>
<dbReference type="SUPFAM" id="SSF46955">
    <property type="entry name" value="Putative DNA-binding domain"/>
    <property type="match status" value="1"/>
</dbReference>
<evidence type="ECO:0000259" key="2">
    <source>
        <dbReference type="PROSITE" id="PS50937"/>
    </source>
</evidence>
<dbReference type="PANTHER" id="PTHR30204:SF97">
    <property type="entry name" value="MERR FAMILY REGULATORY PROTEIN"/>
    <property type="match status" value="1"/>
</dbReference>
<evidence type="ECO:0000256" key="1">
    <source>
        <dbReference type="ARBA" id="ARBA00023125"/>
    </source>
</evidence>
<dbReference type="Gene3D" id="1.10.1660.10">
    <property type="match status" value="1"/>
</dbReference>
<dbReference type="InterPro" id="IPR047057">
    <property type="entry name" value="MerR_fam"/>
</dbReference>
<dbReference type="PRINTS" id="PR00040">
    <property type="entry name" value="HTHMERR"/>
</dbReference>
<evidence type="ECO:0000313" key="3">
    <source>
        <dbReference type="EMBL" id="SDH07367.1"/>
    </source>
</evidence>
<accession>A0A1G7ZFL6</accession>
<dbReference type="OrthoDB" id="9808480at2"/>
<name>A0A1G7ZFL6_9ACTN</name>
<dbReference type="SMART" id="SM00422">
    <property type="entry name" value="HTH_MERR"/>
    <property type="match status" value="1"/>
</dbReference>
<dbReference type="PROSITE" id="PS50937">
    <property type="entry name" value="HTH_MERR_2"/>
    <property type="match status" value="1"/>
</dbReference>
<dbReference type="AlphaFoldDB" id="A0A1G7ZFL6"/>
<dbReference type="GO" id="GO:0003700">
    <property type="term" value="F:DNA-binding transcription factor activity"/>
    <property type="evidence" value="ECO:0007669"/>
    <property type="project" value="InterPro"/>
</dbReference>